<protein>
    <recommendedName>
        <fullName evidence="3">DUF2922 domain-containing protein</fullName>
    </recommendedName>
</protein>
<dbReference type="AlphaFoldDB" id="A0A1M6D0H3"/>
<dbReference type="InterPro" id="IPR021321">
    <property type="entry name" value="DUF2922"/>
</dbReference>
<proteinExistence type="predicted"/>
<evidence type="ECO:0000313" key="2">
    <source>
        <dbReference type="Proteomes" id="UP000184241"/>
    </source>
</evidence>
<dbReference type="Pfam" id="PF11148">
    <property type="entry name" value="DUF2922"/>
    <property type="match status" value="1"/>
</dbReference>
<gene>
    <name evidence="1" type="ORF">SAMN02745941_04163</name>
</gene>
<dbReference type="EMBL" id="FQXU01000017">
    <property type="protein sequence ID" value="SHI66478.1"/>
    <property type="molecule type" value="Genomic_DNA"/>
</dbReference>
<evidence type="ECO:0000313" key="1">
    <source>
        <dbReference type="EMBL" id="SHI66478.1"/>
    </source>
</evidence>
<dbReference type="Proteomes" id="UP000184241">
    <property type="component" value="Unassembled WGS sequence"/>
</dbReference>
<reference evidence="1 2" key="1">
    <citation type="submission" date="2016-11" db="EMBL/GenBank/DDBJ databases">
        <authorList>
            <person name="Jaros S."/>
            <person name="Januszkiewicz K."/>
            <person name="Wedrychowicz H."/>
        </authorList>
    </citation>
    <scope>NUCLEOTIDE SEQUENCE [LARGE SCALE GENOMIC DNA]</scope>
    <source>
        <strain evidence="1 2">DSM 6191</strain>
    </source>
</reference>
<evidence type="ECO:0008006" key="3">
    <source>
        <dbReference type="Google" id="ProtNLM"/>
    </source>
</evidence>
<sequence>MDRALTLTFLNENGDKSTLTIAGIKDNLSDEEILSLMDTIVERKVFLSKNGLFIDSYSAKITTKETQKIDFKKNK</sequence>
<dbReference type="RefSeq" id="WP_073022484.1">
    <property type="nucleotide sequence ID" value="NZ_FQXU01000017.1"/>
</dbReference>
<accession>A0A1M6D0H3</accession>
<name>A0A1M6D0H3_9CLOT</name>
<organism evidence="1 2">
    <name type="scientific">Clostridium intestinale DSM 6191</name>
    <dbReference type="NCBI Taxonomy" id="1121320"/>
    <lineage>
        <taxon>Bacteria</taxon>
        <taxon>Bacillati</taxon>
        <taxon>Bacillota</taxon>
        <taxon>Clostridia</taxon>
        <taxon>Eubacteriales</taxon>
        <taxon>Clostridiaceae</taxon>
        <taxon>Clostridium</taxon>
    </lineage>
</organism>